<keyword evidence="11" id="KW-1185">Reference proteome</keyword>
<dbReference type="GO" id="GO:0005634">
    <property type="term" value="C:nucleus"/>
    <property type="evidence" value="ECO:0007669"/>
    <property type="project" value="TreeGrafter"/>
</dbReference>
<evidence type="ECO:0000259" key="9">
    <source>
        <dbReference type="SMART" id="SM00906"/>
    </source>
</evidence>
<feature type="transmembrane region" description="Helical" evidence="8">
    <location>
        <begin position="169"/>
        <end position="187"/>
    </location>
</feature>
<dbReference type="RefSeq" id="XP_062654610.1">
    <property type="nucleotide sequence ID" value="XM_062806904.1"/>
</dbReference>
<keyword evidence="3" id="KW-0805">Transcription regulation</keyword>
<evidence type="ECO:0000256" key="4">
    <source>
        <dbReference type="ARBA" id="ARBA00023125"/>
    </source>
</evidence>
<evidence type="ECO:0000313" key="11">
    <source>
        <dbReference type="Proteomes" id="UP001278766"/>
    </source>
</evidence>
<dbReference type="GO" id="GO:0001228">
    <property type="term" value="F:DNA-binding transcription activator activity, RNA polymerase II-specific"/>
    <property type="evidence" value="ECO:0007669"/>
    <property type="project" value="TreeGrafter"/>
</dbReference>
<reference evidence="10" key="1">
    <citation type="journal article" date="2023" name="Mol. Phylogenet. Evol.">
        <title>Genome-scale phylogeny and comparative genomics of the fungal order Sordariales.</title>
        <authorList>
            <person name="Hensen N."/>
            <person name="Bonometti L."/>
            <person name="Westerberg I."/>
            <person name="Brannstrom I.O."/>
            <person name="Guillou S."/>
            <person name="Cros-Aarteil S."/>
            <person name="Calhoun S."/>
            <person name="Haridas S."/>
            <person name="Kuo A."/>
            <person name="Mondo S."/>
            <person name="Pangilinan J."/>
            <person name="Riley R."/>
            <person name="LaButti K."/>
            <person name="Andreopoulos B."/>
            <person name="Lipzen A."/>
            <person name="Chen C."/>
            <person name="Yan M."/>
            <person name="Daum C."/>
            <person name="Ng V."/>
            <person name="Clum A."/>
            <person name="Steindorff A."/>
            <person name="Ohm R.A."/>
            <person name="Martin F."/>
            <person name="Silar P."/>
            <person name="Natvig D.O."/>
            <person name="Lalanne C."/>
            <person name="Gautier V."/>
            <person name="Ament-Velasquez S.L."/>
            <person name="Kruys A."/>
            <person name="Hutchinson M.I."/>
            <person name="Powell A.J."/>
            <person name="Barry K."/>
            <person name="Miller A.N."/>
            <person name="Grigoriev I.V."/>
            <person name="Debuchy R."/>
            <person name="Gladieux P."/>
            <person name="Hiltunen Thoren M."/>
            <person name="Johannesson H."/>
        </authorList>
    </citation>
    <scope>NUCLEOTIDE SEQUENCE</scope>
    <source>
        <strain evidence="10">CBS 168.71</strain>
    </source>
</reference>
<dbReference type="GO" id="GO:0006351">
    <property type="term" value="P:DNA-templated transcription"/>
    <property type="evidence" value="ECO:0007669"/>
    <property type="project" value="InterPro"/>
</dbReference>
<dbReference type="EMBL" id="JAUEPN010000010">
    <property type="protein sequence ID" value="KAK3291096.1"/>
    <property type="molecule type" value="Genomic_DNA"/>
</dbReference>
<keyword evidence="8" id="KW-0472">Membrane</keyword>
<keyword evidence="5" id="KW-0804">Transcription</keyword>
<keyword evidence="4" id="KW-0238">DNA-binding</keyword>
<feature type="compositionally biased region" description="Polar residues" evidence="7">
    <location>
        <begin position="20"/>
        <end position="29"/>
    </location>
</feature>
<dbReference type="PANTHER" id="PTHR31944:SF131">
    <property type="entry name" value="HEME-RESPONSIVE ZINC FINGER TRANSCRIPTION FACTOR HAP1"/>
    <property type="match status" value="1"/>
</dbReference>
<comment type="caution">
    <text evidence="10">The sequence shown here is derived from an EMBL/GenBank/DDBJ whole genome shotgun (WGS) entry which is preliminary data.</text>
</comment>
<evidence type="ECO:0000256" key="5">
    <source>
        <dbReference type="ARBA" id="ARBA00023163"/>
    </source>
</evidence>
<keyword evidence="1" id="KW-0479">Metal-binding</keyword>
<keyword evidence="8" id="KW-1133">Transmembrane helix</keyword>
<reference evidence="10" key="2">
    <citation type="submission" date="2023-06" db="EMBL/GenBank/DDBJ databases">
        <authorList>
            <consortium name="Lawrence Berkeley National Laboratory"/>
            <person name="Haridas S."/>
            <person name="Hensen N."/>
            <person name="Bonometti L."/>
            <person name="Westerberg I."/>
            <person name="Brannstrom I.O."/>
            <person name="Guillou S."/>
            <person name="Cros-Aarteil S."/>
            <person name="Calhoun S."/>
            <person name="Kuo A."/>
            <person name="Mondo S."/>
            <person name="Pangilinan J."/>
            <person name="Riley R."/>
            <person name="Labutti K."/>
            <person name="Andreopoulos B."/>
            <person name="Lipzen A."/>
            <person name="Chen C."/>
            <person name="Yanf M."/>
            <person name="Daum C."/>
            <person name="Ng V."/>
            <person name="Clum A."/>
            <person name="Steindorff A."/>
            <person name="Ohm R."/>
            <person name="Martin F."/>
            <person name="Silar P."/>
            <person name="Natvig D."/>
            <person name="Lalanne C."/>
            <person name="Gautier V."/>
            <person name="Ament-Velasquez S.L."/>
            <person name="Kruys A."/>
            <person name="Hutchinson M.I."/>
            <person name="Powell A.J."/>
            <person name="Barry K."/>
            <person name="Miller A.N."/>
            <person name="Grigoriev I.V."/>
            <person name="Debuchy R."/>
            <person name="Gladieux P."/>
            <person name="Thoren M.H."/>
            <person name="Johannesson H."/>
        </authorList>
    </citation>
    <scope>NUCLEOTIDE SEQUENCE</scope>
    <source>
        <strain evidence="10">CBS 168.71</strain>
    </source>
</reference>
<keyword evidence="2" id="KW-0862">Zinc</keyword>
<dbReference type="Pfam" id="PF04082">
    <property type="entry name" value="Fungal_trans"/>
    <property type="match status" value="1"/>
</dbReference>
<dbReference type="InterPro" id="IPR051430">
    <property type="entry name" value="Fungal_TF_Env_Response"/>
</dbReference>
<gene>
    <name evidence="10" type="ORF">B0H64DRAFT_446343</name>
</gene>
<dbReference type="InterPro" id="IPR007219">
    <property type="entry name" value="XnlR_reg_dom"/>
</dbReference>
<evidence type="ECO:0000256" key="2">
    <source>
        <dbReference type="ARBA" id="ARBA00022833"/>
    </source>
</evidence>
<evidence type="ECO:0000256" key="1">
    <source>
        <dbReference type="ARBA" id="ARBA00022723"/>
    </source>
</evidence>
<dbReference type="AlphaFoldDB" id="A0AAE0H8W0"/>
<keyword evidence="8" id="KW-0812">Transmembrane</keyword>
<dbReference type="Proteomes" id="UP001278766">
    <property type="component" value="Unassembled WGS sequence"/>
</dbReference>
<feature type="region of interest" description="Disordered" evidence="7">
    <location>
        <begin position="17"/>
        <end position="50"/>
    </location>
</feature>
<protein>
    <recommendedName>
        <fullName evidence="9">Xylanolytic transcriptional activator regulatory domain-containing protein</fullName>
    </recommendedName>
</protein>
<dbReference type="GO" id="GO:0000978">
    <property type="term" value="F:RNA polymerase II cis-regulatory region sequence-specific DNA binding"/>
    <property type="evidence" value="ECO:0007669"/>
    <property type="project" value="TreeGrafter"/>
</dbReference>
<evidence type="ECO:0000313" key="10">
    <source>
        <dbReference type="EMBL" id="KAK3291096.1"/>
    </source>
</evidence>
<evidence type="ECO:0000256" key="8">
    <source>
        <dbReference type="SAM" id="Phobius"/>
    </source>
</evidence>
<dbReference type="GO" id="GO:0008270">
    <property type="term" value="F:zinc ion binding"/>
    <property type="evidence" value="ECO:0007669"/>
    <property type="project" value="InterPro"/>
</dbReference>
<keyword evidence="6" id="KW-0539">Nucleus</keyword>
<dbReference type="PANTHER" id="PTHR31944">
    <property type="entry name" value="HEME-RESPONSIVE ZINC FINGER TRANSCRIPTION FACTOR HAP1"/>
    <property type="match status" value="1"/>
</dbReference>
<dbReference type="CDD" id="cd12148">
    <property type="entry name" value="fungal_TF_MHR"/>
    <property type="match status" value="1"/>
</dbReference>
<proteinExistence type="predicted"/>
<name>A0AAE0H8W0_9PEZI</name>
<sequence length="628" mass="69775">MRQRIDHLEDLVKKLIQERQPVSTPTKITVPTAERPSPEPEPDLSSGTGKTVMDGMHSVYVSGSDWHVVLEEIRELKRACNEDEDDSMSDYSIAPALSYTVDGSSLLFHQVKPMEKMEILSTLPSRFEVDQLISYFFDLAFPIHLPPILHKPTFMREYNEHWENQSRTSFIWLGLLFSILGITMLAYHQHGEPPKYKGVSEPLFQLYRIRTSQCLLSGDITKCLPYTVGTLRFNATAELNRQDDNRRGLWIMSAVVVRAAINMGYHRDPSRIRGISALQAEYRRRVWYSVNSMDDMASFLGGFPRMTSAISADTAEPRNLHDWELSPDTSVVPPSRPLTESTLATYLIIKGRLFRALGRVADFNSAPTLGSYETLREVDGALQEAYQGLELMSTTAAPAAVGNGDGRKAGASADNMFPYFGMLGMYHSGVCTLHRRFMAKARGNTQFGLSRERCIASALALVEMQQTLETGFYKYWQTRQMMTLAAMVLCLELELRRKPSDRGGSDGNVATSPDSGVLLGVLDQACARWAEAIGTCEEAGKVYRLLVSMLAGFRTGAGKGVGEDVGALEAPMVPMEGLFELLSPQVGEPNGLSALDKDLSSIEFDSDVWDAFMGYDEASGSYKSAPFY</sequence>
<organism evidence="10 11">
    <name type="scientific">Chaetomium fimeti</name>
    <dbReference type="NCBI Taxonomy" id="1854472"/>
    <lineage>
        <taxon>Eukaryota</taxon>
        <taxon>Fungi</taxon>
        <taxon>Dikarya</taxon>
        <taxon>Ascomycota</taxon>
        <taxon>Pezizomycotina</taxon>
        <taxon>Sordariomycetes</taxon>
        <taxon>Sordariomycetidae</taxon>
        <taxon>Sordariales</taxon>
        <taxon>Chaetomiaceae</taxon>
        <taxon>Chaetomium</taxon>
    </lineage>
</organism>
<evidence type="ECO:0000256" key="3">
    <source>
        <dbReference type="ARBA" id="ARBA00023015"/>
    </source>
</evidence>
<evidence type="ECO:0000256" key="6">
    <source>
        <dbReference type="ARBA" id="ARBA00023242"/>
    </source>
</evidence>
<dbReference type="GeneID" id="87843852"/>
<accession>A0AAE0H8W0</accession>
<evidence type="ECO:0000256" key="7">
    <source>
        <dbReference type="SAM" id="MobiDB-lite"/>
    </source>
</evidence>
<feature type="domain" description="Xylanolytic transcriptional activator regulatory" evidence="9">
    <location>
        <begin position="249"/>
        <end position="323"/>
    </location>
</feature>
<dbReference type="SMART" id="SM00906">
    <property type="entry name" value="Fungal_trans"/>
    <property type="match status" value="1"/>
</dbReference>